<evidence type="ECO:0000256" key="2">
    <source>
        <dbReference type="ARBA" id="ARBA00022771"/>
    </source>
</evidence>
<dbReference type="AlphaFoldDB" id="A0A0C3LCM7"/>
<reference evidence="5" key="2">
    <citation type="submission" date="2015-01" db="EMBL/GenBank/DDBJ databases">
        <title>Evolutionary Origins and Diversification of the Mycorrhizal Mutualists.</title>
        <authorList>
            <consortium name="DOE Joint Genome Institute"/>
            <consortium name="Mycorrhizal Genomics Consortium"/>
            <person name="Kohler A."/>
            <person name="Kuo A."/>
            <person name="Nagy L.G."/>
            <person name="Floudas D."/>
            <person name="Copeland A."/>
            <person name="Barry K.W."/>
            <person name="Cichocki N."/>
            <person name="Veneault-Fourrey C."/>
            <person name="LaButti K."/>
            <person name="Lindquist E.A."/>
            <person name="Lipzen A."/>
            <person name="Lundell T."/>
            <person name="Morin E."/>
            <person name="Murat C."/>
            <person name="Riley R."/>
            <person name="Ohm R."/>
            <person name="Sun H."/>
            <person name="Tunlid A."/>
            <person name="Henrissat B."/>
            <person name="Grigoriev I.V."/>
            <person name="Hibbett D.S."/>
            <person name="Martin F."/>
        </authorList>
    </citation>
    <scope>NUCLEOTIDE SEQUENCE [LARGE SCALE GENOMIC DNA]</scope>
    <source>
        <strain evidence="5">MUT 4182</strain>
    </source>
</reference>
<dbReference type="GO" id="GO:0008270">
    <property type="term" value="F:zinc ion binding"/>
    <property type="evidence" value="ECO:0007669"/>
    <property type="project" value="UniProtKB-KW"/>
</dbReference>
<evidence type="ECO:0000313" key="4">
    <source>
        <dbReference type="EMBL" id="KIO31673.1"/>
    </source>
</evidence>
<evidence type="ECO:0000256" key="3">
    <source>
        <dbReference type="ARBA" id="ARBA00022833"/>
    </source>
</evidence>
<keyword evidence="3" id="KW-0862">Zinc</keyword>
<name>A0A0C3LCM7_9AGAM</name>
<protein>
    <submittedName>
        <fullName evidence="4">Uncharacterized protein</fullName>
    </submittedName>
</protein>
<dbReference type="EMBL" id="KN822961">
    <property type="protein sequence ID" value="KIO31673.1"/>
    <property type="molecule type" value="Genomic_DNA"/>
</dbReference>
<dbReference type="OrthoDB" id="661148at2759"/>
<reference evidence="4 5" key="1">
    <citation type="submission" date="2014-04" db="EMBL/GenBank/DDBJ databases">
        <authorList>
            <consortium name="DOE Joint Genome Institute"/>
            <person name="Kuo A."/>
            <person name="Girlanda M."/>
            <person name="Perotto S."/>
            <person name="Kohler A."/>
            <person name="Nagy L.G."/>
            <person name="Floudas D."/>
            <person name="Copeland A."/>
            <person name="Barry K.W."/>
            <person name="Cichocki N."/>
            <person name="Veneault-Fourrey C."/>
            <person name="LaButti K."/>
            <person name="Lindquist E.A."/>
            <person name="Lipzen A."/>
            <person name="Lundell T."/>
            <person name="Morin E."/>
            <person name="Murat C."/>
            <person name="Sun H."/>
            <person name="Tunlid A."/>
            <person name="Henrissat B."/>
            <person name="Grigoriev I.V."/>
            <person name="Hibbett D.S."/>
            <person name="Martin F."/>
            <person name="Nordberg H.P."/>
            <person name="Cantor M.N."/>
            <person name="Hua S.X."/>
        </authorList>
    </citation>
    <scope>NUCLEOTIDE SEQUENCE [LARGE SCALE GENOMIC DNA]</scope>
    <source>
        <strain evidence="4 5">MUT 4182</strain>
    </source>
</reference>
<keyword evidence="5" id="KW-1185">Reference proteome</keyword>
<dbReference type="HOGENOM" id="CLU_1205541_0_0_1"/>
<dbReference type="Proteomes" id="UP000054248">
    <property type="component" value="Unassembled WGS sequence"/>
</dbReference>
<organism evidence="4 5">
    <name type="scientific">Tulasnella calospora MUT 4182</name>
    <dbReference type="NCBI Taxonomy" id="1051891"/>
    <lineage>
        <taxon>Eukaryota</taxon>
        <taxon>Fungi</taxon>
        <taxon>Dikarya</taxon>
        <taxon>Basidiomycota</taxon>
        <taxon>Agaricomycotina</taxon>
        <taxon>Agaricomycetes</taxon>
        <taxon>Cantharellales</taxon>
        <taxon>Tulasnellaceae</taxon>
        <taxon>Tulasnella</taxon>
    </lineage>
</organism>
<accession>A0A0C3LCM7</accession>
<proteinExistence type="predicted"/>
<dbReference type="Gene3D" id="3.30.60.90">
    <property type="match status" value="1"/>
</dbReference>
<keyword evidence="1" id="KW-0479">Metal-binding</keyword>
<evidence type="ECO:0000313" key="5">
    <source>
        <dbReference type="Proteomes" id="UP000054248"/>
    </source>
</evidence>
<sequence>MVAKLLQECKEQELQSQQLRQLQVQQQAARLLSIQREKPHLAPSNPLSSGLGGELGAAGSNALQLILSPPNNERELNQVVRAVVTLSDQAQILQKQPSEKRVIFRPLDLNNYKNVLTTFLMRINWLQEEAIARQNQPNIAFNTPSSPAELVVRTWVMCDHCDKTVKGTRYKCNDCPLAPMDPQVPQAGAKRFPGKRILGETRIASVMGRSQLLHSLQWKQAWSLEKRAKD</sequence>
<gene>
    <name evidence="4" type="ORF">M407DRAFT_19407</name>
</gene>
<keyword evidence="2" id="KW-0863">Zinc-finger</keyword>
<dbReference type="InterPro" id="IPR043145">
    <property type="entry name" value="Znf_ZZ_sf"/>
</dbReference>
<evidence type="ECO:0000256" key="1">
    <source>
        <dbReference type="ARBA" id="ARBA00022723"/>
    </source>
</evidence>
<dbReference type="SUPFAM" id="SSF57850">
    <property type="entry name" value="RING/U-box"/>
    <property type="match status" value="1"/>
</dbReference>